<dbReference type="Proteomes" id="UP001062846">
    <property type="component" value="Chromosome 11"/>
</dbReference>
<dbReference type="EMBL" id="CM046398">
    <property type="protein sequence ID" value="KAI8529872.1"/>
    <property type="molecule type" value="Genomic_DNA"/>
</dbReference>
<keyword evidence="2" id="KW-1185">Reference proteome</keyword>
<gene>
    <name evidence="1" type="ORF">RHMOL_Rhmol11G0008200</name>
</gene>
<name>A0ACC0LNH3_RHOML</name>
<evidence type="ECO:0000313" key="1">
    <source>
        <dbReference type="EMBL" id="KAI8529872.1"/>
    </source>
</evidence>
<reference evidence="1" key="1">
    <citation type="submission" date="2022-02" db="EMBL/GenBank/DDBJ databases">
        <title>Plant Genome Project.</title>
        <authorList>
            <person name="Zhang R.-G."/>
        </authorList>
    </citation>
    <scope>NUCLEOTIDE SEQUENCE</scope>
    <source>
        <strain evidence="1">AT1</strain>
    </source>
</reference>
<protein>
    <submittedName>
        <fullName evidence="1">Uncharacterized protein</fullName>
    </submittedName>
</protein>
<evidence type="ECO:0000313" key="2">
    <source>
        <dbReference type="Proteomes" id="UP001062846"/>
    </source>
</evidence>
<comment type="caution">
    <text evidence="1">The sequence shown here is derived from an EMBL/GenBank/DDBJ whole genome shotgun (WGS) entry which is preliminary data.</text>
</comment>
<accession>A0ACC0LNH3</accession>
<sequence>MVISDKWNCYKEDDVVKANLVRTKLLDDVWWSLIDYILSFTAPIYDMLRACDTDKACLQLVCDMWDSMIEMVKLAIYKHEGKRLEQECSFYNVVYQILADRWTKNNTPLHCLAHSLNPKYHMDPYTWWCAYGAFAPALQKVALRILGQPASSSCCERNWSTYSFVHSVKRNKMTPPRAEDLVFVHSNLRLLSRKTPQYSQGQTKMWDIAGDAFDSLADVGILEVAELSLDEPELEAVVCTDDGDDANGVEGIVEVED</sequence>
<organism evidence="1 2">
    <name type="scientific">Rhododendron molle</name>
    <name type="common">Chinese azalea</name>
    <name type="synonym">Azalea mollis</name>
    <dbReference type="NCBI Taxonomy" id="49168"/>
    <lineage>
        <taxon>Eukaryota</taxon>
        <taxon>Viridiplantae</taxon>
        <taxon>Streptophyta</taxon>
        <taxon>Embryophyta</taxon>
        <taxon>Tracheophyta</taxon>
        <taxon>Spermatophyta</taxon>
        <taxon>Magnoliopsida</taxon>
        <taxon>eudicotyledons</taxon>
        <taxon>Gunneridae</taxon>
        <taxon>Pentapetalae</taxon>
        <taxon>asterids</taxon>
        <taxon>Ericales</taxon>
        <taxon>Ericaceae</taxon>
        <taxon>Ericoideae</taxon>
        <taxon>Rhodoreae</taxon>
        <taxon>Rhododendron</taxon>
    </lineage>
</organism>
<proteinExistence type="predicted"/>